<dbReference type="InterPro" id="IPR038430">
    <property type="entry name" value="NDAH_ubi_oxred_su3_sf"/>
</dbReference>
<dbReference type="KEGG" id="sbw:TGUWTKB_0540"/>
<reference evidence="14 15" key="2">
    <citation type="journal article" date="2014" name="Curr. Biol.">
        <title>Symbiont-Supplemented Maternal Investment Underpinning Host's Ecological Adaptation.</title>
        <authorList>
            <person name="Kaiwa N."/>
            <person name="Hosokawa T."/>
            <person name="Nikoh N."/>
            <person name="Tanahashi M."/>
            <person name="Moriyama M."/>
            <person name="Meng X.Y."/>
            <person name="Maeda T."/>
            <person name="Yamaguchi K."/>
            <person name="Shigenobu S."/>
            <person name="Ito M."/>
            <person name="Fukatsu T."/>
        </authorList>
    </citation>
    <scope>NUCLEOTIDE SEQUENCE [LARGE SCALE GENOMIC DNA]</scope>
    <source>
        <strain evidence="14 15">UwTKB</strain>
    </source>
</reference>
<evidence type="ECO:0000256" key="6">
    <source>
        <dbReference type="ARBA" id="ARBA00022719"/>
    </source>
</evidence>
<dbReference type="STRING" id="1410383.TGUWTKB_0540"/>
<keyword evidence="9 12" id="KW-0520">NAD</keyword>
<dbReference type="EMBL" id="AP014521">
    <property type="protein sequence ID" value="BAP58313.1"/>
    <property type="molecule type" value="Genomic_DNA"/>
</dbReference>
<dbReference type="PANTHER" id="PTHR11058">
    <property type="entry name" value="NADH-UBIQUINONE OXIDOREDUCTASE CHAIN 3"/>
    <property type="match status" value="1"/>
</dbReference>
<comment type="subunit">
    <text evidence="12">NDH-1 is composed of 13 different subunits. Subunits NuoA, H, J, K, L, M, N constitute the membrane sector of the complex.</text>
</comment>
<comment type="function">
    <text evidence="12">NDH-1 shuttles electrons from NADH, via FMN and iron-sulfur (Fe-S) centers, to quinones in the respiratory chain. The immediate electron acceptor for the enzyme in this species is believed to be ubiquinone. Couples the redox reaction to proton translocation (for every two electrons transferred, four hydrogen ions are translocated across the cytoplasmic membrane), and thus conserves the redox energy in a proton gradient.</text>
</comment>
<keyword evidence="3 12" id="KW-0813">Transport</keyword>
<keyword evidence="5 12" id="KW-0812">Transmembrane</keyword>
<dbReference type="GO" id="GO:0008137">
    <property type="term" value="F:NADH dehydrogenase (ubiquinone) activity"/>
    <property type="evidence" value="ECO:0007669"/>
    <property type="project" value="InterPro"/>
</dbReference>
<protein>
    <recommendedName>
        <fullName evidence="12">NADH-quinone oxidoreductase subunit A</fullName>
        <ecNumber evidence="12">7.1.1.-</ecNumber>
    </recommendedName>
    <alternativeName>
        <fullName evidence="12">NADH dehydrogenase I subunit A</fullName>
    </alternativeName>
    <alternativeName>
        <fullName evidence="12">NDH-1 subunit A</fullName>
    </alternativeName>
    <alternativeName>
        <fullName evidence="12">NUO1</fullName>
    </alternativeName>
</protein>
<sequence length="137" mass="16204">MLNKYFTLINIEYLRFIIYVFVIVFFCAMMLIGGWLLGGRSDSRYKNTPFESGINPIGSTYREFSTKFYLIAIFFVIFDIEAIFLYSWAISIRETSWTGFFEATIFIFILLTSLFYLIRIDALNWLSKNKNKVNLNK</sequence>
<comment type="similarity">
    <text evidence="2 12 13">Belongs to the complex I subunit 3 family.</text>
</comment>
<evidence type="ECO:0000256" key="8">
    <source>
        <dbReference type="ARBA" id="ARBA00022989"/>
    </source>
</evidence>
<dbReference type="HAMAP" id="MF_01394">
    <property type="entry name" value="NDH1_NuoA"/>
    <property type="match status" value="1"/>
</dbReference>
<dbReference type="GO" id="GO:0030964">
    <property type="term" value="C:NADH dehydrogenase complex"/>
    <property type="evidence" value="ECO:0007669"/>
    <property type="project" value="TreeGrafter"/>
</dbReference>
<dbReference type="GO" id="GO:0048038">
    <property type="term" value="F:quinone binding"/>
    <property type="evidence" value="ECO:0007669"/>
    <property type="project" value="UniProtKB-KW"/>
</dbReference>
<dbReference type="Gene3D" id="1.20.58.1610">
    <property type="entry name" value="NADH:ubiquinone/plastoquinone oxidoreductase, chain 3"/>
    <property type="match status" value="1"/>
</dbReference>
<evidence type="ECO:0000313" key="15">
    <source>
        <dbReference type="Proteomes" id="UP000031627"/>
    </source>
</evidence>
<reference evidence="15" key="1">
    <citation type="submission" date="2013-11" db="EMBL/GenBank/DDBJ databases">
        <title>Symbiont-containing voluminous jelly as an extraordinary maternal gift for overwintering insect nymphs.</title>
        <authorList>
            <person name="Kaiwa N."/>
            <person name="Hosokawa T."/>
            <person name="Nikoh N."/>
            <person name="Meng X.Y."/>
            <person name="Tanahashi M."/>
            <person name="Moriyama M."/>
            <person name="Maeda T."/>
            <person name="Yamaguchi K."/>
            <person name="Shigenobu S."/>
            <person name="Ito M."/>
            <person name="Fukatsu T."/>
        </authorList>
    </citation>
    <scope>NUCLEOTIDE SEQUENCE [LARGE SCALE GENOMIC DNA]</scope>
    <source>
        <strain evidence="15">UwTKB</strain>
    </source>
</reference>
<keyword evidence="6 12" id="KW-0874">Quinone</keyword>
<dbReference type="AlphaFoldDB" id="A0A090AIT0"/>
<keyword evidence="11 12" id="KW-0472">Membrane</keyword>
<evidence type="ECO:0000256" key="2">
    <source>
        <dbReference type="ARBA" id="ARBA00008472"/>
    </source>
</evidence>
<keyword evidence="15" id="KW-1185">Reference proteome</keyword>
<dbReference type="Proteomes" id="UP000031627">
    <property type="component" value="Chromosome"/>
</dbReference>
<keyword evidence="10 12" id="KW-0830">Ubiquinone</keyword>
<evidence type="ECO:0000256" key="9">
    <source>
        <dbReference type="ARBA" id="ARBA00023027"/>
    </source>
</evidence>
<keyword evidence="8 12" id="KW-1133">Transmembrane helix</keyword>
<dbReference type="PANTHER" id="PTHR11058:SF21">
    <property type="entry name" value="NADH-QUINONE OXIDOREDUCTASE SUBUNIT A"/>
    <property type="match status" value="1"/>
</dbReference>
<gene>
    <name evidence="12 14" type="primary">nuoA</name>
    <name evidence="14" type="ORF">TGUWTKB_0540</name>
</gene>
<dbReference type="GO" id="GO:0005886">
    <property type="term" value="C:plasma membrane"/>
    <property type="evidence" value="ECO:0007669"/>
    <property type="project" value="UniProtKB-SubCell"/>
</dbReference>
<feature type="transmembrane region" description="Helical" evidence="12">
    <location>
        <begin position="96"/>
        <end position="118"/>
    </location>
</feature>
<evidence type="ECO:0000256" key="12">
    <source>
        <dbReference type="HAMAP-Rule" id="MF_01394"/>
    </source>
</evidence>
<evidence type="ECO:0000256" key="13">
    <source>
        <dbReference type="RuleBase" id="RU003639"/>
    </source>
</evidence>
<accession>A0A090AIT0</accession>
<feature type="transmembrane region" description="Helical" evidence="12">
    <location>
        <begin position="68"/>
        <end position="90"/>
    </location>
</feature>
<evidence type="ECO:0000256" key="1">
    <source>
        <dbReference type="ARBA" id="ARBA00004141"/>
    </source>
</evidence>
<dbReference type="GO" id="GO:0050136">
    <property type="term" value="F:NADH dehydrogenase (quinone) (non-electrogenic) activity"/>
    <property type="evidence" value="ECO:0007669"/>
    <property type="project" value="UniProtKB-UniRule"/>
</dbReference>
<evidence type="ECO:0000256" key="11">
    <source>
        <dbReference type="ARBA" id="ARBA00023136"/>
    </source>
</evidence>
<organism evidence="14 15">
    <name type="scientific">Candidatus Tachikawaea gelatinosa</name>
    <dbReference type="NCBI Taxonomy" id="1410383"/>
    <lineage>
        <taxon>Bacteria</taxon>
        <taxon>Pseudomonadati</taxon>
        <taxon>Pseudomonadota</taxon>
        <taxon>Gammaproteobacteria</taxon>
        <taxon>Enterobacterales</taxon>
        <taxon>Enterobacteriaceae</taxon>
        <taxon>Candidatus Tachikawaea</taxon>
    </lineage>
</organism>
<evidence type="ECO:0000256" key="7">
    <source>
        <dbReference type="ARBA" id="ARBA00022967"/>
    </source>
</evidence>
<keyword evidence="4 12" id="KW-1003">Cell membrane</keyword>
<evidence type="ECO:0000313" key="14">
    <source>
        <dbReference type="EMBL" id="BAP58313.1"/>
    </source>
</evidence>
<evidence type="ECO:0000256" key="4">
    <source>
        <dbReference type="ARBA" id="ARBA00022475"/>
    </source>
</evidence>
<evidence type="ECO:0000256" key="10">
    <source>
        <dbReference type="ARBA" id="ARBA00023075"/>
    </source>
</evidence>
<evidence type="ECO:0000256" key="5">
    <source>
        <dbReference type="ARBA" id="ARBA00022692"/>
    </source>
</evidence>
<feature type="transmembrane region" description="Helical" evidence="12">
    <location>
        <begin position="16"/>
        <end position="37"/>
    </location>
</feature>
<dbReference type="EC" id="7.1.1.-" evidence="12"/>
<keyword evidence="7 12" id="KW-1278">Translocase</keyword>
<name>A0A090AIT0_9ENTR</name>
<dbReference type="HOGENOM" id="CLU_119549_2_1_6"/>
<dbReference type="RefSeq" id="WP_408605728.1">
    <property type="nucleotide sequence ID" value="NZ_AP014521.1"/>
</dbReference>
<dbReference type="InterPro" id="IPR023043">
    <property type="entry name" value="NAD(P)H_OxRDtase_bac/plastid"/>
</dbReference>
<proteinExistence type="inferred from homology"/>
<comment type="subcellular location">
    <subcellularLocation>
        <location evidence="12 13">Cell membrane</location>
        <topology evidence="12 13">Multi-pass membrane protein</topology>
    </subcellularLocation>
    <subcellularLocation>
        <location evidence="1">Membrane</location>
        <topology evidence="1">Multi-pass membrane protein</topology>
    </subcellularLocation>
</comment>
<comment type="catalytic activity">
    <reaction evidence="12 13">
        <text>a quinone + NADH + 5 H(+)(in) = a quinol + NAD(+) + 4 H(+)(out)</text>
        <dbReference type="Rhea" id="RHEA:57888"/>
        <dbReference type="ChEBI" id="CHEBI:15378"/>
        <dbReference type="ChEBI" id="CHEBI:24646"/>
        <dbReference type="ChEBI" id="CHEBI:57540"/>
        <dbReference type="ChEBI" id="CHEBI:57945"/>
        <dbReference type="ChEBI" id="CHEBI:132124"/>
    </reaction>
</comment>
<dbReference type="InterPro" id="IPR000440">
    <property type="entry name" value="NADH_UbQ/plastoQ_OxRdtase_su3"/>
</dbReference>
<evidence type="ECO:0000256" key="3">
    <source>
        <dbReference type="ARBA" id="ARBA00022448"/>
    </source>
</evidence>
<dbReference type="Pfam" id="PF00507">
    <property type="entry name" value="Oxidored_q4"/>
    <property type="match status" value="1"/>
</dbReference>